<dbReference type="EMBL" id="AP009491">
    <property type="protein sequence ID" value="BAH18761.1"/>
    <property type="molecule type" value="Genomic_DNA"/>
</dbReference>
<keyword evidence="2" id="KW-0614">Plasmid</keyword>
<evidence type="ECO:0000256" key="1">
    <source>
        <dbReference type="SAM" id="Coils"/>
    </source>
</evidence>
<organism evidence="2 4">
    <name type="scientific">Macrococcus caseolyticus (strain JCSC5402)</name>
    <name type="common">Macrococcoides caseolyticum</name>
    <dbReference type="NCBI Taxonomy" id="458233"/>
    <lineage>
        <taxon>Bacteria</taxon>
        <taxon>Bacillati</taxon>
        <taxon>Bacillota</taxon>
        <taxon>Bacilli</taxon>
        <taxon>Bacillales</taxon>
        <taxon>Staphylococcaceae</taxon>
        <taxon>Macrococcoides</taxon>
    </lineage>
</organism>
<dbReference type="OrthoDB" id="2418189at2"/>
<feature type="coiled-coil region" evidence="1">
    <location>
        <begin position="1"/>
        <end position="28"/>
    </location>
</feature>
<dbReference type="AlphaFoldDB" id="B9ECE8"/>
<keyword evidence="1" id="KW-0175">Coiled coil</keyword>
<dbReference type="KEGG" id="mcl:MCCL_plsG0003"/>
<name>B9ECE8_MACCJ</name>
<geneLocation type="plasmid" evidence="2 4">
    <name>pMCCL6</name>
</geneLocation>
<reference evidence="2 4" key="1">
    <citation type="journal article" date="2009" name="J. Bacteriol.">
        <title>Complete genome sequence of Macrococcus caseolyticus strain JCSCS5402, reflecting the ancestral genome of the human-pathogenic staphylococci.</title>
        <authorList>
            <person name="Baba T."/>
            <person name="Kuwahara-Arai K."/>
            <person name="Uchiyama I."/>
            <person name="Takeuchi F."/>
            <person name="Ito T."/>
            <person name="Hiramatsu K."/>
        </authorList>
    </citation>
    <scope>NUCLEOTIDE SEQUENCE [LARGE SCALE GENOMIC DNA]</scope>
    <source>
        <strain evidence="2 4">JCSC5402</strain>
        <plasmid evidence="2 4">pMCCL6</plasmid>
        <plasmid evidence="3 4">pMCCL7</plasmid>
    </source>
</reference>
<evidence type="ECO:0000313" key="4">
    <source>
        <dbReference type="Proteomes" id="UP000001383"/>
    </source>
</evidence>
<accession>B9ECE8</accession>
<dbReference type="Proteomes" id="UP000001383">
    <property type="component" value="Plasmid pMCCL6"/>
</dbReference>
<geneLocation type="plasmid" evidence="3 4">
    <name>pMCCL7</name>
</geneLocation>
<protein>
    <submittedName>
        <fullName evidence="2">Uncharacterized protein</fullName>
    </submittedName>
</protein>
<dbReference type="KEGG" id="mcl:MCCL_plsF0002"/>
<dbReference type="EMBL" id="AP009490">
    <property type="protein sequence ID" value="BAH18756.1"/>
    <property type="molecule type" value="Genomic_DNA"/>
</dbReference>
<evidence type="ECO:0000313" key="3">
    <source>
        <dbReference type="EMBL" id="BAH18761.1"/>
    </source>
</evidence>
<dbReference type="Proteomes" id="UP000001383">
    <property type="component" value="Plasmid pMCCL7"/>
</dbReference>
<dbReference type="HOGENOM" id="CLU_2001109_0_0_9"/>
<proteinExistence type="predicted"/>
<evidence type="ECO:0000313" key="2">
    <source>
        <dbReference type="EMBL" id="BAH18756.1"/>
    </source>
</evidence>
<sequence>MYDKRQELEELEKKRKALLQEIKEKEKEHYKTLLEFYGDDFPRNDKKRPISLKQFRENYMLIEKKNYENFKTQDDERRLEAYEKIFGVLRKTADNIDYSQGYPKLPNLSEFTKWVEKFKTKTEI</sequence>
<gene>
    <name evidence="2" type="ordered locus">MCCL_plsF0002</name>
    <name evidence="3" type="ordered locus">MCCL_plsG0003</name>
</gene>
<dbReference type="RefSeq" id="WP_012657561.1">
    <property type="nucleotide sequence ID" value="NC_012001.1"/>
</dbReference>